<dbReference type="HOGENOM" id="CLU_1766870_0_0_10"/>
<dbReference type="AlphaFoldDB" id="I0K3B7"/>
<feature type="domain" description="DUF306" evidence="1">
    <location>
        <begin position="33"/>
        <end position="137"/>
    </location>
</feature>
<dbReference type="PROSITE" id="PS51257">
    <property type="entry name" value="PROKAR_LIPOPROTEIN"/>
    <property type="match status" value="1"/>
</dbReference>
<evidence type="ECO:0000259" key="1">
    <source>
        <dbReference type="Pfam" id="PF03724"/>
    </source>
</evidence>
<dbReference type="Pfam" id="PF03724">
    <property type="entry name" value="META"/>
    <property type="match status" value="1"/>
</dbReference>
<protein>
    <recommendedName>
        <fullName evidence="1">DUF306 domain-containing protein</fullName>
    </recommendedName>
</protein>
<dbReference type="STRING" id="1166018.FAES_0609"/>
<dbReference type="Proteomes" id="UP000011058">
    <property type="component" value="Chromosome"/>
</dbReference>
<evidence type="ECO:0000313" key="3">
    <source>
        <dbReference type="Proteomes" id="UP000011058"/>
    </source>
</evidence>
<proteinExistence type="predicted"/>
<dbReference type="InterPro" id="IPR005184">
    <property type="entry name" value="DUF306_Meta_HslJ"/>
</dbReference>
<name>I0K3B7_9BACT</name>
<dbReference type="RefSeq" id="WP_015329720.1">
    <property type="nucleotide sequence ID" value="NC_020054.1"/>
</dbReference>
<evidence type="ECO:0000313" key="2">
    <source>
        <dbReference type="EMBL" id="CCG98620.1"/>
    </source>
</evidence>
<dbReference type="KEGG" id="fae:FAES_0609"/>
<gene>
    <name evidence="2" type="ORF">FAES_0609</name>
</gene>
<dbReference type="Gene3D" id="2.40.128.270">
    <property type="match status" value="1"/>
</dbReference>
<dbReference type="EMBL" id="HE796683">
    <property type="protein sequence ID" value="CCG98620.1"/>
    <property type="molecule type" value="Genomic_DNA"/>
</dbReference>
<dbReference type="OrthoDB" id="953642at2"/>
<dbReference type="InterPro" id="IPR038670">
    <property type="entry name" value="HslJ-like_sf"/>
</dbReference>
<organism evidence="2 3">
    <name type="scientific">Fibrella aestuarina BUZ 2</name>
    <dbReference type="NCBI Taxonomy" id="1166018"/>
    <lineage>
        <taxon>Bacteria</taxon>
        <taxon>Pseudomonadati</taxon>
        <taxon>Bacteroidota</taxon>
        <taxon>Cytophagia</taxon>
        <taxon>Cytophagales</taxon>
        <taxon>Spirosomataceae</taxon>
        <taxon>Fibrella</taxon>
    </lineage>
</organism>
<accession>I0K3B7</accession>
<dbReference type="eggNOG" id="COG3187">
    <property type="taxonomic scope" value="Bacteria"/>
</dbReference>
<sequence length="152" mass="16293">MKALVFIWLSVLLLGSCRSGDAVRPTGSSTLVGDWKLVDPNSAYTVTLRIEEQPVQLAGFDSFKLSGRAPVNAYFADANISKGPSIESGEAGTGGIGNLGSTLVAGPADAMRYEDTYLTRLRNVTRAEVTSNDLLYLTYTAVTPGILIYQRQ</sequence>
<keyword evidence="3" id="KW-1185">Reference proteome</keyword>
<reference evidence="2 3" key="1">
    <citation type="journal article" date="2012" name="J. Bacteriol.">
        <title>Genome Sequence of Fibrella aestuarina BUZ 2T, a Filamentous Marine Bacterium.</title>
        <authorList>
            <person name="Filippini M."/>
            <person name="Qi W."/>
            <person name="Blom J."/>
            <person name="Goesmann A."/>
            <person name="Smits T.H."/>
            <person name="Bagheri H.C."/>
        </authorList>
    </citation>
    <scope>NUCLEOTIDE SEQUENCE [LARGE SCALE GENOMIC DNA]</scope>
    <source>
        <strain evidence="3">BUZ 2T</strain>
    </source>
</reference>